<dbReference type="EMBL" id="JABANM010018625">
    <property type="protein sequence ID" value="KAF4725800.1"/>
    <property type="molecule type" value="Genomic_DNA"/>
</dbReference>
<gene>
    <name evidence="1" type="ORF">FOZ62_019755</name>
</gene>
<dbReference type="Proteomes" id="UP000574390">
    <property type="component" value="Unassembled WGS sequence"/>
</dbReference>
<accession>A0A7J6S179</accession>
<protein>
    <submittedName>
        <fullName evidence="1">Uncharacterized protein</fullName>
    </submittedName>
</protein>
<reference evidence="1 2" key="1">
    <citation type="submission" date="2020-04" db="EMBL/GenBank/DDBJ databases">
        <title>Perkinsus olseni comparative genomics.</title>
        <authorList>
            <person name="Bogema D.R."/>
        </authorList>
    </citation>
    <scope>NUCLEOTIDE SEQUENCE [LARGE SCALE GENOMIC DNA]</scope>
    <source>
        <strain evidence="1">ATCC PRA-205</strain>
    </source>
</reference>
<name>A0A7J6S179_PEROL</name>
<evidence type="ECO:0000313" key="2">
    <source>
        <dbReference type="Proteomes" id="UP000574390"/>
    </source>
</evidence>
<proteinExistence type="predicted"/>
<sequence>MSCVKKQREEIEEYSAKLDEMGGIFGRSTEALKKLKLSGPKWTRSSEIGGSWNRSCGRRPASENHWKI</sequence>
<dbReference type="AlphaFoldDB" id="A0A7J6S179"/>
<comment type="caution">
    <text evidence="1">The sequence shown here is derived from an EMBL/GenBank/DDBJ whole genome shotgun (WGS) entry which is preliminary data.</text>
</comment>
<evidence type="ECO:0000313" key="1">
    <source>
        <dbReference type="EMBL" id="KAF4725800.1"/>
    </source>
</evidence>
<organism evidence="1 2">
    <name type="scientific">Perkinsus olseni</name>
    <name type="common">Perkinsus atlanticus</name>
    <dbReference type="NCBI Taxonomy" id="32597"/>
    <lineage>
        <taxon>Eukaryota</taxon>
        <taxon>Sar</taxon>
        <taxon>Alveolata</taxon>
        <taxon>Perkinsozoa</taxon>
        <taxon>Perkinsea</taxon>
        <taxon>Perkinsida</taxon>
        <taxon>Perkinsidae</taxon>
        <taxon>Perkinsus</taxon>
    </lineage>
</organism>